<gene>
    <name evidence="2" type="ORF">Ahy_A10g048852</name>
</gene>
<accession>A0A445B620</accession>
<dbReference type="Proteomes" id="UP000289738">
    <property type="component" value="Chromosome A10"/>
</dbReference>
<feature type="region of interest" description="Disordered" evidence="1">
    <location>
        <begin position="228"/>
        <end position="253"/>
    </location>
</feature>
<evidence type="ECO:0000256" key="1">
    <source>
        <dbReference type="SAM" id="MobiDB-lite"/>
    </source>
</evidence>
<dbReference type="GO" id="GO:0010073">
    <property type="term" value="P:meristem maintenance"/>
    <property type="evidence" value="ECO:0007669"/>
    <property type="project" value="InterPro"/>
</dbReference>
<reference evidence="2 3" key="1">
    <citation type="submission" date="2019-01" db="EMBL/GenBank/DDBJ databases">
        <title>Sequencing of cultivated peanut Arachis hypogaea provides insights into genome evolution and oil improvement.</title>
        <authorList>
            <person name="Chen X."/>
        </authorList>
    </citation>
    <scope>NUCLEOTIDE SEQUENCE [LARGE SCALE GENOMIC DNA]</scope>
    <source>
        <strain evidence="3">cv. Fuhuasheng</strain>
        <tissue evidence="2">Leaves</tissue>
    </source>
</reference>
<organism evidence="2 3">
    <name type="scientific">Arachis hypogaea</name>
    <name type="common">Peanut</name>
    <dbReference type="NCBI Taxonomy" id="3818"/>
    <lineage>
        <taxon>Eukaryota</taxon>
        <taxon>Viridiplantae</taxon>
        <taxon>Streptophyta</taxon>
        <taxon>Embryophyta</taxon>
        <taxon>Tracheophyta</taxon>
        <taxon>Spermatophyta</taxon>
        <taxon>Magnoliopsida</taxon>
        <taxon>eudicotyledons</taxon>
        <taxon>Gunneridae</taxon>
        <taxon>Pentapetalae</taxon>
        <taxon>rosids</taxon>
        <taxon>fabids</taxon>
        <taxon>Fabales</taxon>
        <taxon>Fabaceae</taxon>
        <taxon>Papilionoideae</taxon>
        <taxon>50 kb inversion clade</taxon>
        <taxon>dalbergioids sensu lato</taxon>
        <taxon>Dalbergieae</taxon>
        <taxon>Pterocarpus clade</taxon>
        <taxon>Arachis</taxon>
    </lineage>
</organism>
<dbReference type="PANTHER" id="PTHR46033">
    <property type="entry name" value="PROTEIN MAIN-LIKE 2"/>
    <property type="match status" value="1"/>
</dbReference>
<dbReference type="EMBL" id="SDMP01000010">
    <property type="protein sequence ID" value="RYR34127.1"/>
    <property type="molecule type" value="Genomic_DNA"/>
</dbReference>
<evidence type="ECO:0008006" key="4">
    <source>
        <dbReference type="Google" id="ProtNLM"/>
    </source>
</evidence>
<proteinExistence type="predicted"/>
<dbReference type="PANTHER" id="PTHR46033:SF8">
    <property type="entry name" value="PROTEIN MAINTENANCE OF MERISTEMS-LIKE"/>
    <property type="match status" value="1"/>
</dbReference>
<dbReference type="AlphaFoldDB" id="A0A445B620"/>
<dbReference type="InterPro" id="IPR044824">
    <property type="entry name" value="MAIN-like"/>
</dbReference>
<protein>
    <recommendedName>
        <fullName evidence="4">Aminotransferase-like plant mobile domain-containing protein</fullName>
    </recommendedName>
</protein>
<sequence>MGLGRAGLDVLVTVLGGTLRRHGHHWLHSAIDWCPPEQGIYMYPMAARLVGPQQQSRDQHEARVLRWRVSIDRLRFDEFVWRPYDDPALHALCSPWFSKEEEWGTWMSVILLACFNLVQFHHVDRVKRQFNGLLPGTPVNLDRHHDWYNGWRRRFDPSHRISIQHTFDTRPAQEYYDWWCGACHPRHLSGEEVLEDRRLAELPADVQPTTSQPWDDLHLSLGVPNQHKRATEVRMDTRRPARRGRDARNHRRCEGVMRERVRPRRAQLDVESHEEQDDLADETAIQLSMVLGHGGC</sequence>
<keyword evidence="3" id="KW-1185">Reference proteome</keyword>
<evidence type="ECO:0000313" key="3">
    <source>
        <dbReference type="Proteomes" id="UP000289738"/>
    </source>
</evidence>
<feature type="compositionally biased region" description="Basic and acidic residues" evidence="1">
    <location>
        <begin position="229"/>
        <end position="253"/>
    </location>
</feature>
<evidence type="ECO:0000313" key="2">
    <source>
        <dbReference type="EMBL" id="RYR34127.1"/>
    </source>
</evidence>
<name>A0A445B620_ARAHY</name>
<comment type="caution">
    <text evidence="2">The sequence shown here is derived from an EMBL/GenBank/DDBJ whole genome shotgun (WGS) entry which is preliminary data.</text>
</comment>